<feature type="compositionally biased region" description="Basic and acidic residues" evidence="1">
    <location>
        <begin position="239"/>
        <end position="263"/>
    </location>
</feature>
<accession>A0A4U0TPJ0</accession>
<organism evidence="3 4">
    <name type="scientific">Salinomyces thailandicus</name>
    <dbReference type="NCBI Taxonomy" id="706561"/>
    <lineage>
        <taxon>Eukaryota</taxon>
        <taxon>Fungi</taxon>
        <taxon>Dikarya</taxon>
        <taxon>Ascomycota</taxon>
        <taxon>Pezizomycotina</taxon>
        <taxon>Dothideomycetes</taxon>
        <taxon>Dothideomycetidae</taxon>
        <taxon>Mycosphaerellales</taxon>
        <taxon>Teratosphaeriaceae</taxon>
        <taxon>Salinomyces</taxon>
    </lineage>
</organism>
<evidence type="ECO:0000313" key="4">
    <source>
        <dbReference type="Proteomes" id="UP000308549"/>
    </source>
</evidence>
<sequence>MFHDGDLNSGISTAIQQQKLVLCFVREDDNEESETWENAWLHEEDEDGLSFGEKLNQKAVLLRIEYGSKEAGFLGAFCTVDKAPCMMVIHNGQVLEQVEGGTDFEHWRNKISKACNLSVEEAGQVRPPAAAVASAGEETGTVDHAAAASSSSQQSSPLPSQTDQQSLDSLFPDRSQRHDASLSQHRAIENAALKARQEARKREAEEAYKADNKGKAPATSEEAEKHKARDAWIYQQKKRKDEAKRDRERILNQIEADKQERKARSQRARTATVEAEAGASSSLPEARLAGQRRSQGAGGLCALQVRLFDGSSIRNRFSTSATLDKDVRDWVKEASPPGQGGADIPFTFRQILAPQPSRSIELSEEHHSLTELGLVPNGTLVLVPVSGYTEAYASGSGSGVLGMLSGAWNSLPSVSYFLPSFSRLYLGGTSDPSDSSNVAGASMAGADPEPRGEAQGAAARVRVKTLADQRAEAERKDKKSEFYNGNSLGFEGRKDDEHDEANK</sequence>
<dbReference type="PANTHER" id="PTHR46424:SF1">
    <property type="entry name" value="UBX DOMAIN-CONTAINING PROTEIN 4"/>
    <property type="match status" value="1"/>
</dbReference>
<dbReference type="SMART" id="SM00166">
    <property type="entry name" value="UBX"/>
    <property type="match status" value="1"/>
</dbReference>
<dbReference type="GO" id="GO:0036503">
    <property type="term" value="P:ERAD pathway"/>
    <property type="evidence" value="ECO:0007669"/>
    <property type="project" value="TreeGrafter"/>
</dbReference>
<dbReference type="InterPro" id="IPR029071">
    <property type="entry name" value="Ubiquitin-like_domsf"/>
</dbReference>
<feature type="compositionally biased region" description="Basic and acidic residues" evidence="1">
    <location>
        <begin position="491"/>
        <end position="503"/>
    </location>
</feature>
<dbReference type="PANTHER" id="PTHR46424">
    <property type="entry name" value="UBX DOMAIN-CONTAINING PROTEIN 4"/>
    <property type="match status" value="1"/>
</dbReference>
<dbReference type="AlphaFoldDB" id="A0A4U0TPJ0"/>
<dbReference type="InterPro" id="IPR001012">
    <property type="entry name" value="UBX_dom"/>
</dbReference>
<feature type="domain" description="UBX" evidence="2">
    <location>
        <begin position="296"/>
        <end position="382"/>
    </location>
</feature>
<dbReference type="Proteomes" id="UP000308549">
    <property type="component" value="Unassembled WGS sequence"/>
</dbReference>
<reference evidence="3 4" key="1">
    <citation type="submission" date="2017-03" db="EMBL/GenBank/DDBJ databases">
        <title>Genomes of endolithic fungi from Antarctica.</title>
        <authorList>
            <person name="Coleine C."/>
            <person name="Masonjones S."/>
            <person name="Stajich J.E."/>
        </authorList>
    </citation>
    <scope>NUCLEOTIDE SEQUENCE [LARGE SCALE GENOMIC DNA]</scope>
    <source>
        <strain evidence="3 4">CCFEE 6315</strain>
    </source>
</reference>
<evidence type="ECO:0000259" key="2">
    <source>
        <dbReference type="PROSITE" id="PS50033"/>
    </source>
</evidence>
<dbReference type="EMBL" id="NAJL01000052">
    <property type="protein sequence ID" value="TKA23655.1"/>
    <property type="molecule type" value="Genomic_DNA"/>
</dbReference>
<gene>
    <name evidence="3" type="ORF">B0A50_06491</name>
</gene>
<proteinExistence type="predicted"/>
<dbReference type="SUPFAM" id="SSF54236">
    <property type="entry name" value="Ubiquitin-like"/>
    <property type="match status" value="1"/>
</dbReference>
<comment type="caution">
    <text evidence="3">The sequence shown here is derived from an EMBL/GenBank/DDBJ whole genome shotgun (WGS) entry which is preliminary data.</text>
</comment>
<dbReference type="CDD" id="cd01767">
    <property type="entry name" value="UBX"/>
    <property type="match status" value="1"/>
</dbReference>
<feature type="compositionally biased region" description="Low complexity" evidence="1">
    <location>
        <begin position="145"/>
        <end position="167"/>
    </location>
</feature>
<keyword evidence="4" id="KW-1185">Reference proteome</keyword>
<feature type="region of interest" description="Disordered" evidence="1">
    <location>
        <begin position="431"/>
        <end position="503"/>
    </location>
</feature>
<dbReference type="Pfam" id="PF23187">
    <property type="entry name" value="UBX7_N"/>
    <property type="match status" value="1"/>
</dbReference>
<feature type="region of interest" description="Disordered" evidence="1">
    <location>
        <begin position="194"/>
        <end position="294"/>
    </location>
</feature>
<dbReference type="GO" id="GO:0005783">
    <property type="term" value="C:endoplasmic reticulum"/>
    <property type="evidence" value="ECO:0007669"/>
    <property type="project" value="TreeGrafter"/>
</dbReference>
<name>A0A4U0TPJ0_9PEZI</name>
<dbReference type="PROSITE" id="PS50033">
    <property type="entry name" value="UBX"/>
    <property type="match status" value="1"/>
</dbReference>
<dbReference type="Gene3D" id="3.10.20.90">
    <property type="entry name" value="Phosphatidylinositol 3-kinase Catalytic Subunit, Chain A, domain 1"/>
    <property type="match status" value="1"/>
</dbReference>
<dbReference type="OrthoDB" id="2445133at2759"/>
<evidence type="ECO:0000313" key="3">
    <source>
        <dbReference type="EMBL" id="TKA23655.1"/>
    </source>
</evidence>
<feature type="compositionally biased region" description="Basic and acidic residues" evidence="1">
    <location>
        <begin position="465"/>
        <end position="481"/>
    </location>
</feature>
<dbReference type="Pfam" id="PF00789">
    <property type="entry name" value="UBX"/>
    <property type="match status" value="1"/>
</dbReference>
<feature type="compositionally biased region" description="Basic and acidic residues" evidence="1">
    <location>
        <begin position="195"/>
        <end position="214"/>
    </location>
</feature>
<evidence type="ECO:0000256" key="1">
    <source>
        <dbReference type="SAM" id="MobiDB-lite"/>
    </source>
</evidence>
<feature type="region of interest" description="Disordered" evidence="1">
    <location>
        <begin position="128"/>
        <end position="168"/>
    </location>
</feature>
<protein>
    <recommendedName>
        <fullName evidence="2">UBX domain-containing protein</fullName>
    </recommendedName>
</protein>